<evidence type="ECO:0000256" key="1">
    <source>
        <dbReference type="SAM" id="MobiDB-lite"/>
    </source>
</evidence>
<dbReference type="GO" id="GO:0031267">
    <property type="term" value="F:small GTPase binding"/>
    <property type="evidence" value="ECO:0007669"/>
    <property type="project" value="TreeGrafter"/>
</dbReference>
<gene>
    <name evidence="3" type="ORF">LTR62_000993</name>
</gene>
<feature type="region of interest" description="Disordered" evidence="1">
    <location>
        <begin position="186"/>
        <end position="209"/>
    </location>
</feature>
<dbReference type="InterPro" id="IPR050302">
    <property type="entry name" value="Rab_GAP_TBC_domain"/>
</dbReference>
<evidence type="ECO:0000259" key="2">
    <source>
        <dbReference type="PROSITE" id="PS50086"/>
    </source>
</evidence>
<sequence length="609" mass="67688">MENISRKPSRHTLLVSSEDTNSLTSFPDPDVEQDTSLQGATAPLHDLLGGNGPSSIFDDAAREPLTENPQTLSQCPSPVLRTIIDHHGAVALVRRLSRLLAERDAHITALTRLAEEYRIPRARVEETTERVRVAEERRVGLGVAAQEDGGFEAVARNAGVAPRSVAEVPFAGNKLARLFGGGTMRRGSLGSSRSASIAPTVDRKRTESIDARSVQSVDSGWAASLFGGSNLKLQDSNNNNREPVELITQHDRDELPPTLQESRQDPQEAAWNKFLLSITKARAKTGNQMQTNGAGLIGPLVGQQKMKTLTHLVVAGVPLHMRQYLWLELSNTESIVDPGAYASYRAQTESVEESEIDAIVKDVPRTLSQSRNFYTNKGFQRLKEVLVAFVAKYDDLGYTQGLNSIAGYLLLALPQSEDAFWLLCNMVENYFPMDYFSRESALAGPLADVIVLRSYIKDLLPQLDKHLGDIGIDAQSTVPIRWFFTAFSNVLGEEGLMRIWDIWLCLPGQKTFLFNIALALLMQNLPGLLACESEGEYWMYLDDKVRFKVEGDTEWVNRLIKAAVELRRELAKVEERRGWETKVLRKKMGSTEALYCPESEDAAENGTRK</sequence>
<dbReference type="GO" id="GO:0005096">
    <property type="term" value="F:GTPase activator activity"/>
    <property type="evidence" value="ECO:0007669"/>
    <property type="project" value="TreeGrafter"/>
</dbReference>
<dbReference type="Pfam" id="PF00566">
    <property type="entry name" value="RabGAP-TBC"/>
    <property type="match status" value="1"/>
</dbReference>
<dbReference type="Gene3D" id="1.10.8.270">
    <property type="entry name" value="putative rabgap domain of human tbc1 domain family member 14 like domains"/>
    <property type="match status" value="1"/>
</dbReference>
<dbReference type="SUPFAM" id="SSF47923">
    <property type="entry name" value="Ypt/Rab-GAP domain of gyp1p"/>
    <property type="match status" value="2"/>
</dbReference>
<name>A0AAN7T9P5_9PEZI</name>
<dbReference type="EMBL" id="JAVRRL010000114">
    <property type="protein sequence ID" value="KAK5107599.1"/>
    <property type="molecule type" value="Genomic_DNA"/>
</dbReference>
<dbReference type="Proteomes" id="UP001310890">
    <property type="component" value="Unassembled WGS sequence"/>
</dbReference>
<feature type="domain" description="Rab-GAP TBC" evidence="2">
    <location>
        <begin position="316"/>
        <end position="507"/>
    </location>
</feature>
<feature type="region of interest" description="Disordered" evidence="1">
    <location>
        <begin position="1"/>
        <end position="36"/>
    </location>
</feature>
<dbReference type="PANTHER" id="PTHR47219">
    <property type="entry name" value="RAB GTPASE-ACTIVATING PROTEIN 1-LIKE"/>
    <property type="match status" value="1"/>
</dbReference>
<accession>A0AAN7T9P5</accession>
<dbReference type="AlphaFoldDB" id="A0AAN7T9P5"/>
<protein>
    <recommendedName>
        <fullName evidence="2">Rab-GAP TBC domain-containing protein</fullName>
    </recommendedName>
</protein>
<dbReference type="InterPro" id="IPR035969">
    <property type="entry name" value="Rab-GAP_TBC_sf"/>
</dbReference>
<reference evidence="3" key="1">
    <citation type="submission" date="2023-08" db="EMBL/GenBank/DDBJ databases">
        <title>Black Yeasts Isolated from many extreme environments.</title>
        <authorList>
            <person name="Coleine C."/>
            <person name="Stajich J.E."/>
            <person name="Selbmann L."/>
        </authorList>
    </citation>
    <scope>NUCLEOTIDE SEQUENCE</scope>
    <source>
        <strain evidence="3">CCFEE 5401</strain>
    </source>
</reference>
<feature type="compositionally biased region" description="Polar residues" evidence="1">
    <location>
        <begin position="14"/>
        <end position="25"/>
    </location>
</feature>
<evidence type="ECO:0000313" key="4">
    <source>
        <dbReference type="Proteomes" id="UP001310890"/>
    </source>
</evidence>
<organism evidence="3 4">
    <name type="scientific">Meristemomyces frigidus</name>
    <dbReference type="NCBI Taxonomy" id="1508187"/>
    <lineage>
        <taxon>Eukaryota</taxon>
        <taxon>Fungi</taxon>
        <taxon>Dikarya</taxon>
        <taxon>Ascomycota</taxon>
        <taxon>Pezizomycotina</taxon>
        <taxon>Dothideomycetes</taxon>
        <taxon>Dothideomycetidae</taxon>
        <taxon>Mycosphaerellales</taxon>
        <taxon>Teratosphaeriaceae</taxon>
        <taxon>Meristemomyces</taxon>
    </lineage>
</organism>
<dbReference type="PROSITE" id="PS50086">
    <property type="entry name" value="TBC_RABGAP"/>
    <property type="match status" value="1"/>
</dbReference>
<feature type="compositionally biased region" description="Low complexity" evidence="1">
    <location>
        <begin position="186"/>
        <end position="196"/>
    </location>
</feature>
<comment type="caution">
    <text evidence="3">The sequence shown here is derived from an EMBL/GenBank/DDBJ whole genome shotgun (WGS) entry which is preliminary data.</text>
</comment>
<dbReference type="InterPro" id="IPR000195">
    <property type="entry name" value="Rab-GAP-TBC_dom"/>
</dbReference>
<dbReference type="SMART" id="SM00164">
    <property type="entry name" value="TBC"/>
    <property type="match status" value="1"/>
</dbReference>
<proteinExistence type="predicted"/>
<dbReference type="Gene3D" id="1.10.472.80">
    <property type="entry name" value="Ypt/Rab-GAP domain of gyp1p, domain 3"/>
    <property type="match status" value="1"/>
</dbReference>
<evidence type="ECO:0000313" key="3">
    <source>
        <dbReference type="EMBL" id="KAK5107599.1"/>
    </source>
</evidence>
<dbReference type="PANTHER" id="PTHR47219:SF20">
    <property type="entry name" value="TBC1 DOMAIN FAMILY MEMBER 2B"/>
    <property type="match status" value="1"/>
</dbReference>